<dbReference type="GeneID" id="92988998"/>
<proteinExistence type="predicted"/>
<accession>A0A015Z282</accession>
<reference evidence="1 2" key="1">
    <citation type="submission" date="2014-02" db="EMBL/GenBank/DDBJ databases">
        <authorList>
            <person name="Sears C."/>
            <person name="Carroll K."/>
            <person name="Sack B.R."/>
            <person name="Qadri F."/>
            <person name="Myers L.L."/>
            <person name="Chung G.-T."/>
            <person name="Escheverria P."/>
            <person name="Fraser C.M."/>
            <person name="Sadzewicz L."/>
            <person name="Shefchek K.A."/>
            <person name="Tallon L."/>
            <person name="Das S.P."/>
            <person name="Daugherty S."/>
            <person name="Mongodin E.F."/>
        </authorList>
    </citation>
    <scope>NUCLEOTIDE SEQUENCE [LARGE SCALE GENOMIC DNA]</scope>
    <source>
        <strain evidence="1 2">S36L11</strain>
    </source>
</reference>
<dbReference type="RefSeq" id="WP_007758937.1">
    <property type="nucleotide sequence ID" value="NZ_JGDJ01000178.1"/>
</dbReference>
<dbReference type="Proteomes" id="UP000022082">
    <property type="component" value="Unassembled WGS sequence"/>
</dbReference>
<dbReference type="AlphaFoldDB" id="A0A015Z282"/>
<evidence type="ECO:0000313" key="1">
    <source>
        <dbReference type="EMBL" id="EXZ28989.1"/>
    </source>
</evidence>
<evidence type="ECO:0000313" key="2">
    <source>
        <dbReference type="Proteomes" id="UP000022082"/>
    </source>
</evidence>
<organism evidence="1 2">
    <name type="scientific">Bacteroides fragilis str. S36L11</name>
    <dbReference type="NCBI Taxonomy" id="1339327"/>
    <lineage>
        <taxon>Bacteria</taxon>
        <taxon>Pseudomonadati</taxon>
        <taxon>Bacteroidota</taxon>
        <taxon>Bacteroidia</taxon>
        <taxon>Bacteroidales</taxon>
        <taxon>Bacteroidaceae</taxon>
        <taxon>Bacteroides</taxon>
    </lineage>
</organism>
<gene>
    <name evidence="1" type="ORF">M136_1791</name>
</gene>
<dbReference type="PATRIC" id="fig|1339327.3.peg.2429"/>
<name>A0A015Z282_BACFG</name>
<sequence>MRKQILTDNETKTFLMKTFGCSRQAVWQALNFVRDSDQARRIRTLALKRGGKLTDGNFIPNCETTFEECEKTMTCTFGPRVKLVVHRKTNDVDVYVDGKRTETYQCEFVSDFMQLQHETQQMASAL</sequence>
<protein>
    <submittedName>
        <fullName evidence="1">Uncharacterized protein</fullName>
    </submittedName>
</protein>
<dbReference type="EMBL" id="JGDJ01000178">
    <property type="protein sequence ID" value="EXZ28989.1"/>
    <property type="molecule type" value="Genomic_DNA"/>
</dbReference>
<comment type="caution">
    <text evidence="1">The sequence shown here is derived from an EMBL/GenBank/DDBJ whole genome shotgun (WGS) entry which is preliminary data.</text>
</comment>